<evidence type="ECO:0000313" key="4">
    <source>
        <dbReference type="EMBL" id="CAD6224252.1"/>
    </source>
</evidence>
<sequence>MEEQGSGASGSEEVHATVLLHNYYHRKQFPQLEFASPDRFCMSASLTVSNKNLLMYLNQAQNCLGNGVGAGLSVTDKAIIDACDIAEALDPTKDSPEMIMWPISKVAALLLNRTKKVCLLEHGSETKGVWSMFEKDIETTLGGSLSSDMSVQGLSNKSMALPSEPYVLQQIAYSEVELKTGMKRTNLRFIEEHRVYSLSKKGTATMMFLLHYDQTVDSKLKEMPLDALIERMSGPIFESGLYPTTTSVVECYHLLPHKVLLNVLNRDWPLGSSLSAPKEQVFQNVKSSSLNEIDESLKEQEANSNSDSKRKKITTDVSTPKKNKQVVKAVGDSGTNNCSNSKNRKDSTTNCKRKSEAFNTKVATYAEHGDGQSPTKDLQASVQMDKIRNSKSRNVPQDIILILDVDPVINNHALKSQKEKVNEKSGGITGNMNVQKYATLQLLQKMRDDTLREHFVLEDRSAEYEMDIQTILTETEMTPKVTSILKKYENSWKMLEVANPISSGEGCQTMNINRKKLKEAILLRNKCQELDDICRESNWILPRYRVVPSVSGDMYQASVHLTGPDFNLSADGDMKVTPHEARDSAASNMLSQLQRKARED</sequence>
<name>A0A811NP07_9POAL</name>
<dbReference type="InterPro" id="IPR057235">
    <property type="entry name" value="DUF7913"/>
</dbReference>
<dbReference type="AlphaFoldDB" id="A0A811NP07"/>
<feature type="domain" description="DUF7913" evidence="2">
    <location>
        <begin position="12"/>
        <end position="90"/>
    </location>
</feature>
<comment type="caution">
    <text evidence="4">The sequence shown here is derived from an EMBL/GenBank/DDBJ whole genome shotgun (WGS) entry which is preliminary data.</text>
</comment>
<evidence type="ECO:0000259" key="3">
    <source>
        <dbReference type="Pfam" id="PF25502"/>
    </source>
</evidence>
<reference evidence="4" key="1">
    <citation type="submission" date="2020-10" db="EMBL/GenBank/DDBJ databases">
        <authorList>
            <person name="Han B."/>
            <person name="Lu T."/>
            <person name="Zhao Q."/>
            <person name="Huang X."/>
            <person name="Zhao Y."/>
        </authorList>
    </citation>
    <scope>NUCLEOTIDE SEQUENCE</scope>
</reference>
<feature type="region of interest" description="Disordered" evidence="1">
    <location>
        <begin position="297"/>
        <end position="352"/>
    </location>
</feature>
<accession>A0A811NP07</accession>
<evidence type="ECO:0000256" key="1">
    <source>
        <dbReference type="SAM" id="MobiDB-lite"/>
    </source>
</evidence>
<feature type="region of interest" description="Disordered" evidence="1">
    <location>
        <begin position="571"/>
        <end position="600"/>
    </location>
</feature>
<dbReference type="InterPro" id="IPR057237">
    <property type="entry name" value="DUF7915"/>
</dbReference>
<feature type="domain" description="DUF7915" evidence="3">
    <location>
        <begin position="126"/>
        <end position="263"/>
    </location>
</feature>
<organism evidence="4 5">
    <name type="scientific">Miscanthus lutarioriparius</name>
    <dbReference type="NCBI Taxonomy" id="422564"/>
    <lineage>
        <taxon>Eukaryota</taxon>
        <taxon>Viridiplantae</taxon>
        <taxon>Streptophyta</taxon>
        <taxon>Embryophyta</taxon>
        <taxon>Tracheophyta</taxon>
        <taxon>Spermatophyta</taxon>
        <taxon>Magnoliopsida</taxon>
        <taxon>Liliopsida</taxon>
        <taxon>Poales</taxon>
        <taxon>Poaceae</taxon>
        <taxon>PACMAD clade</taxon>
        <taxon>Panicoideae</taxon>
        <taxon>Andropogonodae</taxon>
        <taxon>Andropogoneae</taxon>
        <taxon>Saccharinae</taxon>
        <taxon>Miscanthus</taxon>
    </lineage>
</organism>
<keyword evidence="5" id="KW-1185">Reference proteome</keyword>
<feature type="compositionally biased region" description="Polar residues" evidence="1">
    <location>
        <begin position="585"/>
        <end position="594"/>
    </location>
</feature>
<gene>
    <name evidence="4" type="ORF">NCGR_LOCUS16558</name>
</gene>
<dbReference type="Proteomes" id="UP000604825">
    <property type="component" value="Unassembled WGS sequence"/>
</dbReference>
<dbReference type="PANTHER" id="PTHR33913">
    <property type="entry name" value="ALEURONE LAYER MORPHOGENESIS PROTEIN"/>
    <property type="match status" value="1"/>
</dbReference>
<protein>
    <submittedName>
        <fullName evidence="4">Uncharacterized protein</fullName>
    </submittedName>
</protein>
<evidence type="ECO:0000313" key="5">
    <source>
        <dbReference type="Proteomes" id="UP000604825"/>
    </source>
</evidence>
<proteinExistence type="predicted"/>
<feature type="compositionally biased region" description="Basic and acidic residues" evidence="1">
    <location>
        <begin position="572"/>
        <end position="583"/>
    </location>
</feature>
<evidence type="ECO:0000259" key="2">
    <source>
        <dbReference type="Pfam" id="PF25500"/>
    </source>
</evidence>
<dbReference type="Pfam" id="PF25502">
    <property type="entry name" value="DUF7915"/>
    <property type="match status" value="1"/>
</dbReference>
<dbReference type="OrthoDB" id="781822at2759"/>
<dbReference type="EMBL" id="CAJGYO010000004">
    <property type="protein sequence ID" value="CAD6224252.1"/>
    <property type="molecule type" value="Genomic_DNA"/>
</dbReference>
<dbReference type="Pfam" id="PF25500">
    <property type="entry name" value="DUF7913"/>
    <property type="match status" value="1"/>
</dbReference>
<dbReference type="PANTHER" id="PTHR33913:SF1">
    <property type="entry name" value="DRBM DOMAIN-CONTAINING PROTEIN"/>
    <property type="match status" value="1"/>
</dbReference>